<comment type="caution">
    <text evidence="2">The sequence shown here is derived from an EMBL/GenBank/DDBJ whole genome shotgun (WGS) entry which is preliminary data.</text>
</comment>
<dbReference type="EMBL" id="JAVIJP010000013">
    <property type="protein sequence ID" value="KAL3645552.1"/>
    <property type="molecule type" value="Genomic_DNA"/>
</dbReference>
<evidence type="ECO:0000313" key="3">
    <source>
        <dbReference type="Proteomes" id="UP001632038"/>
    </source>
</evidence>
<sequence length="170" mass="18926">MGMRFSGALFILVVTTSILGIAMAAKTNCTNSNSSSSYGSGSSWSYSYSSCAGGPKNDTPPTSRKINIHWIERMNYQIWTFKNEPIQVNDILVFKLPHEGANYNVSVMKDMPSYFNCDFAGSTIIENTGDGLSFKLEAKGYLSNNPNYFFATKNFCRGGMKLWVTAMPRW</sequence>
<proteinExistence type="predicted"/>
<reference evidence="3" key="1">
    <citation type="journal article" date="2024" name="IScience">
        <title>Strigolactones Initiate the Formation of Haustorium-like Structures in Castilleja.</title>
        <authorList>
            <person name="Buerger M."/>
            <person name="Peterson D."/>
            <person name="Chory J."/>
        </authorList>
    </citation>
    <scope>NUCLEOTIDE SEQUENCE [LARGE SCALE GENOMIC DNA]</scope>
</reference>
<dbReference type="SUPFAM" id="SSF49503">
    <property type="entry name" value="Cupredoxins"/>
    <property type="match status" value="1"/>
</dbReference>
<protein>
    <recommendedName>
        <fullName evidence="4">Phytocyanin domain-containing protein</fullName>
    </recommendedName>
</protein>
<dbReference type="Gene3D" id="2.60.40.420">
    <property type="entry name" value="Cupredoxins - blue copper proteins"/>
    <property type="match status" value="1"/>
</dbReference>
<feature type="signal peptide" evidence="1">
    <location>
        <begin position="1"/>
        <end position="24"/>
    </location>
</feature>
<dbReference type="Proteomes" id="UP001632038">
    <property type="component" value="Unassembled WGS sequence"/>
</dbReference>
<gene>
    <name evidence="2" type="ORF">CASFOL_010732</name>
</gene>
<evidence type="ECO:0000313" key="2">
    <source>
        <dbReference type="EMBL" id="KAL3645552.1"/>
    </source>
</evidence>
<dbReference type="PANTHER" id="PTHR34052">
    <property type="entry name" value="GLYCINE-RICH PROTEIN-LIKE"/>
    <property type="match status" value="1"/>
</dbReference>
<organism evidence="2 3">
    <name type="scientific">Castilleja foliolosa</name>
    <dbReference type="NCBI Taxonomy" id="1961234"/>
    <lineage>
        <taxon>Eukaryota</taxon>
        <taxon>Viridiplantae</taxon>
        <taxon>Streptophyta</taxon>
        <taxon>Embryophyta</taxon>
        <taxon>Tracheophyta</taxon>
        <taxon>Spermatophyta</taxon>
        <taxon>Magnoliopsida</taxon>
        <taxon>eudicotyledons</taxon>
        <taxon>Gunneridae</taxon>
        <taxon>Pentapetalae</taxon>
        <taxon>asterids</taxon>
        <taxon>lamiids</taxon>
        <taxon>Lamiales</taxon>
        <taxon>Orobanchaceae</taxon>
        <taxon>Pedicularideae</taxon>
        <taxon>Castillejinae</taxon>
        <taxon>Castilleja</taxon>
    </lineage>
</organism>
<accession>A0ABD3DU25</accession>
<keyword evidence="3" id="KW-1185">Reference proteome</keyword>
<dbReference type="PANTHER" id="PTHR34052:SF1">
    <property type="entry name" value="OS06G0216700 PROTEIN"/>
    <property type="match status" value="1"/>
</dbReference>
<name>A0ABD3DU25_9LAMI</name>
<keyword evidence="1" id="KW-0732">Signal</keyword>
<dbReference type="AlphaFoldDB" id="A0ABD3DU25"/>
<feature type="chain" id="PRO_5044844454" description="Phytocyanin domain-containing protein" evidence="1">
    <location>
        <begin position="25"/>
        <end position="170"/>
    </location>
</feature>
<evidence type="ECO:0000256" key="1">
    <source>
        <dbReference type="SAM" id="SignalP"/>
    </source>
</evidence>
<evidence type="ECO:0008006" key="4">
    <source>
        <dbReference type="Google" id="ProtNLM"/>
    </source>
</evidence>
<dbReference type="InterPro" id="IPR008972">
    <property type="entry name" value="Cupredoxin"/>
</dbReference>